<dbReference type="InterPro" id="IPR022472">
    <property type="entry name" value="VPLPA-CTERM"/>
</dbReference>
<keyword evidence="3" id="KW-1185">Reference proteome</keyword>
<evidence type="ECO:0000256" key="1">
    <source>
        <dbReference type="SAM" id="SignalP"/>
    </source>
</evidence>
<dbReference type="RefSeq" id="WP_154376612.1">
    <property type="nucleotide sequence ID" value="NZ_WKJJ01000011.1"/>
</dbReference>
<keyword evidence="1" id="KW-0732">Signal</keyword>
<reference evidence="2 3" key="1">
    <citation type="submission" date="2019-11" db="EMBL/GenBank/DDBJ databases">
        <title>Novel species isolated from a subtropical stream in China.</title>
        <authorList>
            <person name="Lu H."/>
        </authorList>
    </citation>
    <scope>NUCLEOTIDE SEQUENCE [LARGE SCALE GENOMIC DNA]</scope>
    <source>
        <strain evidence="2 3">FT92W</strain>
    </source>
</reference>
<sequence>MKAMTLKTIAAALVLGLGTAAGSAGAAVLTFDGLAEFVVYGNSGALPANMSYDGKNLTYQESGFLLTLNAPESAAGDAHIGDGTFEPQTYNWHDGMENGSGTYATLTRVGGGMFNLLGFDYYTDWSALSANGNQVGVLEGAGTWNTALNGISELRLGSGAFNQLDNVAVENADGSVPLPGSLPLMLGGLGACAVVRRRRQ</sequence>
<organism evidence="2 3">
    <name type="scientific">Pseudoduganella rivuli</name>
    <dbReference type="NCBI Taxonomy" id="2666085"/>
    <lineage>
        <taxon>Bacteria</taxon>
        <taxon>Pseudomonadati</taxon>
        <taxon>Pseudomonadota</taxon>
        <taxon>Betaproteobacteria</taxon>
        <taxon>Burkholderiales</taxon>
        <taxon>Oxalobacteraceae</taxon>
        <taxon>Telluria group</taxon>
        <taxon>Pseudoduganella</taxon>
    </lineage>
</organism>
<evidence type="ECO:0000313" key="3">
    <source>
        <dbReference type="Proteomes" id="UP000446768"/>
    </source>
</evidence>
<dbReference type="AlphaFoldDB" id="A0A7X2IQK9"/>
<proteinExistence type="predicted"/>
<dbReference type="EMBL" id="WKJJ01000011">
    <property type="protein sequence ID" value="MRV73748.1"/>
    <property type="molecule type" value="Genomic_DNA"/>
</dbReference>
<gene>
    <name evidence="2" type="ORF">GJ700_18710</name>
</gene>
<dbReference type="NCBIfam" id="TIGR03370">
    <property type="entry name" value="VPLPA-CTERM"/>
    <property type="match status" value="1"/>
</dbReference>
<protein>
    <submittedName>
        <fullName evidence="2">VPLPA-CTERM sorting domain-containing protein</fullName>
    </submittedName>
</protein>
<accession>A0A7X2IQK9</accession>
<name>A0A7X2IQK9_9BURK</name>
<evidence type="ECO:0000313" key="2">
    <source>
        <dbReference type="EMBL" id="MRV73748.1"/>
    </source>
</evidence>
<feature type="signal peptide" evidence="1">
    <location>
        <begin position="1"/>
        <end position="26"/>
    </location>
</feature>
<comment type="caution">
    <text evidence="2">The sequence shown here is derived from an EMBL/GenBank/DDBJ whole genome shotgun (WGS) entry which is preliminary data.</text>
</comment>
<feature type="chain" id="PRO_5031268955" evidence="1">
    <location>
        <begin position="27"/>
        <end position="200"/>
    </location>
</feature>
<dbReference type="Proteomes" id="UP000446768">
    <property type="component" value="Unassembled WGS sequence"/>
</dbReference>